<dbReference type="PANTHER" id="PTHR32182">
    <property type="entry name" value="DNA REPLICATION AND REPAIR PROTEIN RECF"/>
    <property type="match status" value="1"/>
</dbReference>
<evidence type="ECO:0000256" key="2">
    <source>
        <dbReference type="SAM" id="Coils"/>
    </source>
</evidence>
<dbReference type="STRING" id="36805.BOH66_07785"/>
<evidence type="ECO:0000313" key="5">
    <source>
        <dbReference type="Proteomes" id="UP000187185"/>
    </source>
</evidence>
<dbReference type="KEGG" id="maur:BOH66_07785"/>
<dbReference type="NCBIfam" id="NF045780">
    <property type="entry name" value="TrlF_fam_ATP"/>
    <property type="match status" value="1"/>
</dbReference>
<dbReference type="Proteomes" id="UP000187185">
    <property type="component" value="Chromosome"/>
</dbReference>
<dbReference type="Pfam" id="PF13476">
    <property type="entry name" value="AAA_23"/>
    <property type="match status" value="1"/>
</dbReference>
<dbReference type="InterPro" id="IPR038729">
    <property type="entry name" value="Rad50/SbcC_AAA"/>
</dbReference>
<organism evidence="4 5">
    <name type="scientific">Microbacterium aurum</name>
    <dbReference type="NCBI Taxonomy" id="36805"/>
    <lineage>
        <taxon>Bacteria</taxon>
        <taxon>Bacillati</taxon>
        <taxon>Actinomycetota</taxon>
        <taxon>Actinomycetes</taxon>
        <taxon>Micrococcales</taxon>
        <taxon>Microbacteriaceae</taxon>
        <taxon>Microbacterium</taxon>
    </lineage>
</organism>
<dbReference type="GO" id="GO:0009432">
    <property type="term" value="P:SOS response"/>
    <property type="evidence" value="ECO:0007669"/>
    <property type="project" value="UniProtKB-KW"/>
</dbReference>
<name>A0A1P8U7R8_9MICO</name>
<sequence length="923" mass="101362">MGGFKLPGADLLTPEGRATAAASYVALIKEAGIEVFAVTDHNSTAMLEEVRTAARTAGLVMFPGMELSTGTGSDGVHLLLLGDPDADIQQLTNEWMKAADFSKDHPAFNDQGQHLPSHRSMIDILDSLPEDTLAIAPHILTENGVASGDSIKESSIKWRCLHHDRLEAVDVGAPNGKSESGFNSKFRARELDNFPAVHRMAYVSTSDAYSPEQLERHTWVRMHKPDLASLRQALLDHEARIFCDWDTRLAGDPDGVKHAYVRSIRLEGLSTSSSTLEVEFDPRITVVIGSRGSGKSTIIQGLRALYGGDTNLPESVHQESARYQEEVFRDATITSSFVESLSSAEDTATWQLASGTQTALDHSLINVRVVSQKELFERTSGDRPGTQSPSANMLALVDEALDDDQVSVELVARGVDVTSVRVDQFAEELHDRRRRFTEASALRLETEAKLAGRKKVEDDLAEVNRKLAALDDEEEKKKLTSAQAVLTDKAGILRYSSKADELATTLEQIVQPERPNLTTDAGAHFFAPLEQLAERASSAVADLVTEIRRVTGAARAGLDSETDEFAKTIAAAEAVKTAYEARLAELGVDLSQYGALGVEKVAFTDELATLDDLAKQQPKQVEDEAAAWAAINELFAQRRSARDSFTELVSSRTPGLRFSVDAHADHASWRQAIHTELGFRQGDHVDSLLSVAEWIWGASLDLDTRLARSQVWRDALLSNDYTPLSDAHLSSSFVSRLKQATETVRIGLATLSADDALDMRFLKEGNDPADERSWQTVTDGSPGQRSAAMLAFTLSYGDSPLVLDQPEDDLDSALVSELIVTQFRKARWKRQLIVVTHEANIPVNTDAEVVVVLENAEGQLRIMKREGEVTTGPIDNPEVRKSIQELLEGGVRAFVNRERRYDNELSKYRIDVGMLARRRSGDS</sequence>
<keyword evidence="1" id="KW-0227">DNA damage</keyword>
<evidence type="ECO:0000313" key="4">
    <source>
        <dbReference type="EMBL" id="APZ34157.1"/>
    </source>
</evidence>
<reference evidence="4 5" key="1">
    <citation type="submission" date="2016-12" db="EMBL/GenBank/DDBJ databases">
        <title>Complete genome sequence of Microbacterium aurum KACC 15219.</title>
        <authorList>
            <person name="Jung Y."/>
            <person name="Shin J.-H."/>
            <person name="Lee Y.-J."/>
            <person name="Yi H."/>
            <person name="Bahn Y.-S."/>
            <person name="Kim J.F."/>
            <person name="Lee D.-W."/>
        </authorList>
    </citation>
    <scope>NUCLEOTIDE SEQUENCE [LARGE SCALE GENOMIC DNA]</scope>
    <source>
        <strain evidence="4 5">KACC 15219</strain>
    </source>
</reference>
<gene>
    <name evidence="4" type="ORF">BOH66_07785</name>
</gene>
<feature type="coiled-coil region" evidence="2">
    <location>
        <begin position="453"/>
        <end position="480"/>
    </location>
</feature>
<dbReference type="GO" id="GO:0006302">
    <property type="term" value="P:double-strand break repair"/>
    <property type="evidence" value="ECO:0007669"/>
    <property type="project" value="InterPro"/>
</dbReference>
<proteinExistence type="predicted"/>
<evidence type="ECO:0000259" key="3">
    <source>
        <dbReference type="Pfam" id="PF13476"/>
    </source>
</evidence>
<keyword evidence="5" id="KW-1185">Reference proteome</keyword>
<dbReference type="InterPro" id="IPR016195">
    <property type="entry name" value="Pol/histidinol_Pase-like"/>
</dbReference>
<dbReference type="PANTHER" id="PTHR32182:SF22">
    <property type="entry name" value="ATP-DEPENDENT ENDONUCLEASE, OLD FAMILY-RELATED"/>
    <property type="match status" value="1"/>
</dbReference>
<evidence type="ECO:0000256" key="1">
    <source>
        <dbReference type="ARBA" id="ARBA00023236"/>
    </source>
</evidence>
<protein>
    <recommendedName>
        <fullName evidence="3">Rad50/SbcC-type AAA domain-containing protein</fullName>
    </recommendedName>
</protein>
<dbReference type="GO" id="GO:0016887">
    <property type="term" value="F:ATP hydrolysis activity"/>
    <property type="evidence" value="ECO:0007669"/>
    <property type="project" value="InterPro"/>
</dbReference>
<dbReference type="Gene3D" id="3.40.50.300">
    <property type="entry name" value="P-loop containing nucleotide triphosphate hydrolases"/>
    <property type="match status" value="2"/>
</dbReference>
<dbReference type="AlphaFoldDB" id="A0A1P8U7R8"/>
<accession>A0A1P8U7R8</accession>
<keyword evidence="1" id="KW-0742">SOS response</keyword>
<dbReference type="SUPFAM" id="SSF89550">
    <property type="entry name" value="PHP domain-like"/>
    <property type="match status" value="1"/>
</dbReference>
<dbReference type="InterPro" id="IPR027417">
    <property type="entry name" value="P-loop_NTPase"/>
</dbReference>
<dbReference type="GO" id="GO:0000731">
    <property type="term" value="P:DNA synthesis involved in DNA repair"/>
    <property type="evidence" value="ECO:0007669"/>
    <property type="project" value="TreeGrafter"/>
</dbReference>
<dbReference type="InterPro" id="IPR054787">
    <property type="entry name" value="TrlF_ATPase"/>
</dbReference>
<dbReference type="Gene3D" id="3.20.20.140">
    <property type="entry name" value="Metal-dependent hydrolases"/>
    <property type="match status" value="1"/>
</dbReference>
<dbReference type="EMBL" id="CP018762">
    <property type="protein sequence ID" value="APZ34157.1"/>
    <property type="molecule type" value="Genomic_DNA"/>
</dbReference>
<dbReference type="SUPFAM" id="SSF52540">
    <property type="entry name" value="P-loop containing nucleoside triphosphate hydrolases"/>
    <property type="match status" value="1"/>
</dbReference>
<keyword evidence="2" id="KW-0175">Coiled coil</keyword>
<feature type="domain" description="Rad50/SbcC-type AAA" evidence="3">
    <location>
        <begin position="274"/>
        <end position="481"/>
    </location>
</feature>